<dbReference type="Gene3D" id="3.30.2320.10">
    <property type="entry name" value="hypothetical protein PF0899 domain"/>
    <property type="match status" value="1"/>
</dbReference>
<dbReference type="RefSeq" id="WP_184487178.1">
    <property type="nucleotide sequence ID" value="NZ_JAAEDJ010000041.1"/>
</dbReference>
<dbReference type="NCBIfam" id="TIGR01554">
    <property type="entry name" value="major_cap_HK97"/>
    <property type="match status" value="1"/>
</dbReference>
<proteinExistence type="predicted"/>
<dbReference type="AlphaFoldDB" id="A0A840Y5Y9"/>
<sequence length="432" mass="46731">METDVKEALDGLGRAFEEFKATNDARLAEVGKKGAADVVLEEKLQRVNTALDNFEALNQRLTKAELEAKAGREAAEGSKEALERIETRINRPGMGTGDRQAELKARVNTWARAVINAHTIGVPNLTAEQQKALSEVAAEHKAMSIADDTTGGYLAPSEYVREIIKGVTEMSPVRSLARVRGTSSKSIMLPKRTGQFAARRVSEQGTRTETPGLAYGMIEITAPEVYALVDISQHNLEDSAYDLESEIRAEAVEQFAVKEGQEFVGGSGVGEAEGILTNSDITFTPSGSAATIADAEGQGNGLITLFHALKTAYARNAVWTLNRVTLGSVRKLKDADKNYVWMPGLANGVPNTILGAPYVECPDMPNEGADAFPIAFGDFRRGYVIVDRIAMTMLRDPFTQATSGNVRFLFRRRMGGAVVLAETMRKLKCAAA</sequence>
<reference evidence="4 5" key="1">
    <citation type="submission" date="2020-08" db="EMBL/GenBank/DDBJ databases">
        <title>Genomic Encyclopedia of Type Strains, Phase IV (KMG-IV): sequencing the most valuable type-strain genomes for metagenomic binning, comparative biology and taxonomic classification.</title>
        <authorList>
            <person name="Goeker M."/>
        </authorList>
    </citation>
    <scope>NUCLEOTIDE SEQUENCE [LARGE SCALE GENOMIC DNA]</scope>
    <source>
        <strain evidence="4 5">DSM 25895</strain>
    </source>
</reference>
<dbReference type="InterPro" id="IPR054612">
    <property type="entry name" value="Phage_capsid-like_C"/>
</dbReference>
<accession>A0A840Y5Y9</accession>
<keyword evidence="5" id="KW-1185">Reference proteome</keyword>
<dbReference type="Gene3D" id="3.30.2400.10">
    <property type="entry name" value="Major capsid protein gp5"/>
    <property type="match status" value="1"/>
</dbReference>
<keyword evidence="2" id="KW-0175">Coiled coil</keyword>
<feature type="domain" description="Phage capsid-like C-terminal" evidence="3">
    <location>
        <begin position="151"/>
        <end position="428"/>
    </location>
</feature>
<evidence type="ECO:0000256" key="1">
    <source>
        <dbReference type="ARBA" id="ARBA00004328"/>
    </source>
</evidence>
<evidence type="ECO:0000313" key="4">
    <source>
        <dbReference type="EMBL" id="MBB5691787.1"/>
    </source>
</evidence>
<dbReference type="Proteomes" id="UP000562254">
    <property type="component" value="Unassembled WGS sequence"/>
</dbReference>
<name>A0A840Y5Y9_9PROT</name>
<comment type="subcellular location">
    <subcellularLocation>
        <location evidence="1">Virion</location>
    </subcellularLocation>
</comment>
<protein>
    <submittedName>
        <fullName evidence="4">HK97 family phage major capsid protein</fullName>
    </submittedName>
</protein>
<dbReference type="Pfam" id="PF05065">
    <property type="entry name" value="Phage_capsid"/>
    <property type="match status" value="1"/>
</dbReference>
<gene>
    <name evidence="4" type="ORF">FHS88_003948</name>
</gene>
<feature type="coiled-coil region" evidence="2">
    <location>
        <begin position="40"/>
        <end position="74"/>
    </location>
</feature>
<evidence type="ECO:0000313" key="5">
    <source>
        <dbReference type="Proteomes" id="UP000562254"/>
    </source>
</evidence>
<organism evidence="4 5">
    <name type="scientific">Neoroseomonas alkaliterrae</name>
    <dbReference type="NCBI Taxonomy" id="1452450"/>
    <lineage>
        <taxon>Bacteria</taxon>
        <taxon>Pseudomonadati</taxon>
        <taxon>Pseudomonadota</taxon>
        <taxon>Alphaproteobacteria</taxon>
        <taxon>Acetobacterales</taxon>
        <taxon>Acetobacteraceae</taxon>
        <taxon>Neoroseomonas</taxon>
    </lineage>
</organism>
<dbReference type="InterPro" id="IPR024455">
    <property type="entry name" value="Phage_capsid"/>
</dbReference>
<evidence type="ECO:0000259" key="3">
    <source>
        <dbReference type="Pfam" id="PF05065"/>
    </source>
</evidence>
<dbReference type="EMBL" id="JACIJE010000017">
    <property type="protein sequence ID" value="MBB5691787.1"/>
    <property type="molecule type" value="Genomic_DNA"/>
</dbReference>
<evidence type="ECO:0000256" key="2">
    <source>
        <dbReference type="SAM" id="Coils"/>
    </source>
</evidence>
<dbReference type="SUPFAM" id="SSF56563">
    <property type="entry name" value="Major capsid protein gp5"/>
    <property type="match status" value="1"/>
</dbReference>
<comment type="caution">
    <text evidence="4">The sequence shown here is derived from an EMBL/GenBank/DDBJ whole genome shotgun (WGS) entry which is preliminary data.</text>
</comment>